<accession>A0ABC8TAF9</accession>
<protein>
    <submittedName>
        <fullName evidence="1">Uncharacterized protein</fullName>
    </submittedName>
</protein>
<gene>
    <name evidence="1" type="ORF">ILEXP_LOCUS34230</name>
</gene>
<dbReference type="AlphaFoldDB" id="A0ABC8TAF9"/>
<keyword evidence="2" id="KW-1185">Reference proteome</keyword>
<sequence length="94" mass="11092">MDSFHQLQLQLQMHQAGRIYAYEVHIIYKASYNKLFNRIAIANPLKKLTHLEKGIQHHSVLPTVYQKTNHKFTRQNEEAKENPLALFDVIVICY</sequence>
<comment type="caution">
    <text evidence="1">The sequence shown here is derived from an EMBL/GenBank/DDBJ whole genome shotgun (WGS) entry which is preliminary data.</text>
</comment>
<organism evidence="1 2">
    <name type="scientific">Ilex paraguariensis</name>
    <name type="common">yerba mate</name>
    <dbReference type="NCBI Taxonomy" id="185542"/>
    <lineage>
        <taxon>Eukaryota</taxon>
        <taxon>Viridiplantae</taxon>
        <taxon>Streptophyta</taxon>
        <taxon>Embryophyta</taxon>
        <taxon>Tracheophyta</taxon>
        <taxon>Spermatophyta</taxon>
        <taxon>Magnoliopsida</taxon>
        <taxon>eudicotyledons</taxon>
        <taxon>Gunneridae</taxon>
        <taxon>Pentapetalae</taxon>
        <taxon>asterids</taxon>
        <taxon>campanulids</taxon>
        <taxon>Aquifoliales</taxon>
        <taxon>Aquifoliaceae</taxon>
        <taxon>Ilex</taxon>
    </lineage>
</organism>
<evidence type="ECO:0000313" key="1">
    <source>
        <dbReference type="EMBL" id="CAK9165086.1"/>
    </source>
</evidence>
<reference evidence="1 2" key="1">
    <citation type="submission" date="2024-02" db="EMBL/GenBank/DDBJ databases">
        <authorList>
            <person name="Vignale AGUSTIN F."/>
            <person name="Sosa J E."/>
            <person name="Modenutti C."/>
        </authorList>
    </citation>
    <scope>NUCLEOTIDE SEQUENCE [LARGE SCALE GENOMIC DNA]</scope>
</reference>
<name>A0ABC8TAF9_9AQUA</name>
<dbReference type="Proteomes" id="UP001642360">
    <property type="component" value="Unassembled WGS sequence"/>
</dbReference>
<proteinExistence type="predicted"/>
<dbReference type="EMBL" id="CAUOFW020004314">
    <property type="protein sequence ID" value="CAK9165086.1"/>
    <property type="molecule type" value="Genomic_DNA"/>
</dbReference>
<evidence type="ECO:0000313" key="2">
    <source>
        <dbReference type="Proteomes" id="UP001642360"/>
    </source>
</evidence>